<keyword evidence="1 4" id="KW-0378">Hydrolase</keyword>
<dbReference type="Proteomes" id="UP000248340">
    <property type="component" value="Unassembled WGS sequence"/>
</dbReference>
<feature type="active site" description="Proton acceptor" evidence="4">
    <location>
        <position position="244"/>
    </location>
</feature>
<dbReference type="AlphaFoldDB" id="A0A319C2Y2"/>
<protein>
    <submittedName>
        <fullName evidence="7">FabD/lysophospholipase-like protein</fullName>
    </submittedName>
</protein>
<dbReference type="PANTHER" id="PTHR24185:SF1">
    <property type="entry name" value="CALCIUM-INDEPENDENT PHOSPHOLIPASE A2-GAMMA"/>
    <property type="match status" value="1"/>
</dbReference>
<dbReference type="GO" id="GO:0047499">
    <property type="term" value="F:calcium-independent phospholipase A2 activity"/>
    <property type="evidence" value="ECO:0007669"/>
    <property type="project" value="TreeGrafter"/>
</dbReference>
<dbReference type="Gene3D" id="3.40.1090.10">
    <property type="entry name" value="Cytosolic phospholipase A2 catalytic domain"/>
    <property type="match status" value="1"/>
</dbReference>
<dbReference type="PROSITE" id="PS51635">
    <property type="entry name" value="PNPLA"/>
    <property type="match status" value="1"/>
</dbReference>
<gene>
    <name evidence="7" type="ORF">BO82DRAFT_356446</name>
</gene>
<evidence type="ECO:0000256" key="1">
    <source>
        <dbReference type="ARBA" id="ARBA00022801"/>
    </source>
</evidence>
<evidence type="ECO:0000256" key="5">
    <source>
        <dbReference type="SAM" id="MobiDB-lite"/>
    </source>
</evidence>
<accession>A0A319C2Y2</accession>
<dbReference type="PANTHER" id="PTHR24185">
    <property type="entry name" value="CALCIUM-INDEPENDENT PHOSPHOLIPASE A2-GAMMA"/>
    <property type="match status" value="1"/>
</dbReference>
<feature type="compositionally biased region" description="Basic and acidic residues" evidence="5">
    <location>
        <begin position="396"/>
        <end position="405"/>
    </location>
</feature>
<dbReference type="GO" id="GO:0016042">
    <property type="term" value="P:lipid catabolic process"/>
    <property type="evidence" value="ECO:0007669"/>
    <property type="project" value="UniProtKB-UniRule"/>
</dbReference>
<proteinExistence type="predicted"/>
<evidence type="ECO:0000259" key="6">
    <source>
        <dbReference type="PROSITE" id="PS51635"/>
    </source>
</evidence>
<dbReference type="Pfam" id="PF01734">
    <property type="entry name" value="Patatin"/>
    <property type="match status" value="1"/>
</dbReference>
<sequence length="405" mass="43908">MSNEESTKPLRLLSLDGGGVRGLSSLYILQQLMLDLQHQSALPTTPKPCDIFDMIAGTSTGGLIAILLGRLRLSVQDAIDEYMALSEVIFGSEARKWPWQDGRFKATRLEAAVAELVGRYTPTFTVCQDGKDGDEARAEGGGDDEGIALGAEVLLEERGGGCKVFVCAKNTTDITGPPYLFRSYDESASSSSSTSSSFNSANSPDLPLPIGITICEAARATSAAPIFFQRKTINRNNYAAEFVDGALGANNPTRVMLREAKRVFPPERIVDCVVSIGTGKKSISPVTEAGWLQRWVAPSLPLNTIRAQKDLATSCEAVADELERQFDRYRPGVYFRFNVEQGVADVRLDDYKRLGQLKARTIGYLAEFGVQVKMRKTAEALRGGLEEGAEGDGDEGNGKCRVSDL</sequence>
<evidence type="ECO:0000313" key="7">
    <source>
        <dbReference type="EMBL" id="PYH79474.1"/>
    </source>
</evidence>
<feature type="region of interest" description="Disordered" evidence="5">
    <location>
        <begin position="385"/>
        <end position="405"/>
    </location>
</feature>
<feature type="domain" description="PNPLA" evidence="6">
    <location>
        <begin position="13"/>
        <end position="257"/>
    </location>
</feature>
<dbReference type="GeneID" id="37138469"/>
<keyword evidence="8" id="KW-1185">Reference proteome</keyword>
<dbReference type="VEuPathDB" id="FungiDB:BO82DRAFT_356446"/>
<organism evidence="7 8">
    <name type="scientific">Aspergillus uvarum CBS 121591</name>
    <dbReference type="NCBI Taxonomy" id="1448315"/>
    <lineage>
        <taxon>Eukaryota</taxon>
        <taxon>Fungi</taxon>
        <taxon>Dikarya</taxon>
        <taxon>Ascomycota</taxon>
        <taxon>Pezizomycotina</taxon>
        <taxon>Eurotiomycetes</taxon>
        <taxon>Eurotiomycetidae</taxon>
        <taxon>Eurotiales</taxon>
        <taxon>Aspergillaceae</taxon>
        <taxon>Aspergillus</taxon>
        <taxon>Aspergillus subgen. Circumdati</taxon>
    </lineage>
</organism>
<dbReference type="EMBL" id="KZ821719">
    <property type="protein sequence ID" value="PYH79474.1"/>
    <property type="molecule type" value="Genomic_DNA"/>
</dbReference>
<dbReference type="InterPro" id="IPR002641">
    <property type="entry name" value="PNPLA_dom"/>
</dbReference>
<evidence type="ECO:0000313" key="8">
    <source>
        <dbReference type="Proteomes" id="UP000248340"/>
    </source>
</evidence>
<dbReference type="GO" id="GO:0019369">
    <property type="term" value="P:arachidonate metabolic process"/>
    <property type="evidence" value="ECO:0007669"/>
    <property type="project" value="TreeGrafter"/>
</dbReference>
<dbReference type="OrthoDB" id="1658288at2759"/>
<dbReference type="GO" id="GO:0046486">
    <property type="term" value="P:glycerolipid metabolic process"/>
    <property type="evidence" value="ECO:0007669"/>
    <property type="project" value="UniProtKB-ARBA"/>
</dbReference>
<dbReference type="STRING" id="1448315.A0A319C2Y2"/>
<name>A0A319C2Y2_9EURO</name>
<dbReference type="SUPFAM" id="SSF52151">
    <property type="entry name" value="FabD/lysophospholipase-like"/>
    <property type="match status" value="1"/>
</dbReference>
<feature type="short sequence motif" description="GXGXXG" evidence="4">
    <location>
        <begin position="17"/>
        <end position="22"/>
    </location>
</feature>
<reference evidence="7 8" key="1">
    <citation type="submission" date="2016-12" db="EMBL/GenBank/DDBJ databases">
        <title>The genomes of Aspergillus section Nigri reveals drivers in fungal speciation.</title>
        <authorList>
            <consortium name="DOE Joint Genome Institute"/>
            <person name="Vesth T.C."/>
            <person name="Nybo J."/>
            <person name="Theobald S."/>
            <person name="Brandl J."/>
            <person name="Frisvad J.C."/>
            <person name="Nielsen K.F."/>
            <person name="Lyhne E.K."/>
            <person name="Kogle M.E."/>
            <person name="Kuo A."/>
            <person name="Riley R."/>
            <person name="Clum A."/>
            <person name="Nolan M."/>
            <person name="Lipzen A."/>
            <person name="Salamov A."/>
            <person name="Henrissat B."/>
            <person name="Wiebenga A."/>
            <person name="De Vries R.P."/>
            <person name="Grigoriev I.V."/>
            <person name="Mortensen U.H."/>
            <person name="Andersen M.R."/>
            <person name="Baker S.E."/>
        </authorList>
    </citation>
    <scope>NUCLEOTIDE SEQUENCE [LARGE SCALE GENOMIC DNA]</scope>
    <source>
        <strain evidence="7 8">CBS 121591</strain>
    </source>
</reference>
<evidence type="ECO:0000256" key="3">
    <source>
        <dbReference type="ARBA" id="ARBA00023098"/>
    </source>
</evidence>
<keyword evidence="3 4" id="KW-0443">Lipid metabolism</keyword>
<dbReference type="RefSeq" id="XP_025489674.1">
    <property type="nucleotide sequence ID" value="XM_025635728.1"/>
</dbReference>
<dbReference type="CDD" id="cd07216">
    <property type="entry name" value="Pat17_PNPLA8_PNPLA9_like3"/>
    <property type="match status" value="1"/>
</dbReference>
<feature type="active site" description="Nucleophile" evidence="4">
    <location>
        <position position="59"/>
    </location>
</feature>
<feature type="short sequence motif" description="DGA/G" evidence="4">
    <location>
        <begin position="244"/>
        <end position="246"/>
    </location>
</feature>
<keyword evidence="2 4" id="KW-0442">Lipid degradation</keyword>
<feature type="short sequence motif" description="GXSXG" evidence="4">
    <location>
        <begin position="57"/>
        <end position="61"/>
    </location>
</feature>
<evidence type="ECO:0000256" key="4">
    <source>
        <dbReference type="PROSITE-ProRule" id="PRU01161"/>
    </source>
</evidence>
<evidence type="ECO:0000256" key="2">
    <source>
        <dbReference type="ARBA" id="ARBA00022963"/>
    </source>
</evidence>
<dbReference type="GO" id="GO:0016020">
    <property type="term" value="C:membrane"/>
    <property type="evidence" value="ECO:0007669"/>
    <property type="project" value="TreeGrafter"/>
</dbReference>
<dbReference type="InterPro" id="IPR016035">
    <property type="entry name" value="Acyl_Trfase/lysoPLipase"/>
</dbReference>